<reference evidence="10 11" key="3">
    <citation type="submission" date="2017-09" db="EMBL/GenBank/DDBJ databases">
        <title>Tripartite evolution among Lactobacillus johnsonii, Lactobacillus taiwanensis, Lactobacillus reuteri and their rodent host.</title>
        <authorList>
            <person name="Wang T."/>
            <person name="Knowles S."/>
            <person name="Cheng C."/>
        </authorList>
    </citation>
    <scope>NUCLEOTIDE SEQUENCE [LARGE SCALE GENOMIC DNA]</scope>
    <source>
        <strain evidence="9 10">609q</strain>
        <strain evidence="8 11">609u</strain>
    </source>
</reference>
<dbReference type="InterPro" id="IPR023388">
    <property type="entry name" value="Bacteriocin_IIa_dom_sf"/>
</dbReference>
<dbReference type="AlphaFoldDB" id="A0A256L981"/>
<dbReference type="Proteomes" id="UP000216316">
    <property type="component" value="Unassembled WGS sequence"/>
</dbReference>
<evidence type="ECO:0000256" key="3">
    <source>
        <dbReference type="ARBA" id="ARBA00022525"/>
    </source>
</evidence>
<dbReference type="InterPro" id="IPR023384">
    <property type="entry name" value="Bacteriocin_IIa_CS"/>
</dbReference>
<comment type="caution">
    <text evidence="9">The sequence shown here is derived from an EMBL/GenBank/DDBJ whole genome shotgun (WGS) entry which is preliminary data.</text>
</comment>
<dbReference type="GO" id="GO:0005576">
    <property type="term" value="C:extracellular region"/>
    <property type="evidence" value="ECO:0007669"/>
    <property type="project" value="UniProtKB-SubCell"/>
</dbReference>
<reference evidence="9 10" key="1">
    <citation type="submission" date="2017-04" db="EMBL/GenBank/DDBJ databases">
        <authorList>
            <person name="Afonso C.L."/>
            <person name="Miller P.J."/>
            <person name="Scott M.A."/>
            <person name="Spackman E."/>
            <person name="Goraichik I."/>
            <person name="Dimitrov K.M."/>
            <person name="Suarez D.L."/>
            <person name="Swayne D.E."/>
        </authorList>
    </citation>
    <scope>NUCLEOTIDE SEQUENCE [LARGE SCALE GENOMIC DNA]</scope>
    <source>
        <strain evidence="9 10">609q</strain>
    </source>
</reference>
<evidence type="ECO:0000313" key="8">
    <source>
        <dbReference type="EMBL" id="OYR87108.1"/>
    </source>
</evidence>
<keyword evidence="7" id="KW-1015">Disulfide bond</keyword>
<gene>
    <name evidence="8" type="ORF">CBF53_08920</name>
    <name evidence="9" type="ORF">CBF70_09980</name>
</gene>
<comment type="similarity">
    <text evidence="2">Belongs to the bacteriocin class IIA/YGNGV family.</text>
</comment>
<evidence type="ECO:0008006" key="12">
    <source>
        <dbReference type="Google" id="ProtNLM"/>
    </source>
</evidence>
<proteinExistence type="inferred from homology"/>
<evidence type="ECO:0000256" key="1">
    <source>
        <dbReference type="ARBA" id="ARBA00004613"/>
    </source>
</evidence>
<protein>
    <recommendedName>
        <fullName evidence="12">Bacteriocin</fullName>
    </recommendedName>
</protein>
<dbReference type="InterPro" id="IPR002633">
    <property type="entry name" value="Bacteriocin_IIa"/>
</dbReference>
<dbReference type="Gene3D" id="1.20.5.130">
    <property type="match status" value="1"/>
</dbReference>
<dbReference type="PROSITE" id="PS60030">
    <property type="entry name" value="BACTERIOCIN_IIA"/>
    <property type="match status" value="1"/>
</dbReference>
<organism evidence="9 10">
    <name type="scientific">Lactobacillus taiwanensis</name>
    <dbReference type="NCBI Taxonomy" id="508451"/>
    <lineage>
        <taxon>Bacteria</taxon>
        <taxon>Bacillati</taxon>
        <taxon>Bacillota</taxon>
        <taxon>Bacilli</taxon>
        <taxon>Lactobacillales</taxon>
        <taxon>Lactobacillaceae</taxon>
        <taxon>Lactobacillus</taxon>
    </lineage>
</organism>
<name>A0A256L981_9LACO</name>
<keyword evidence="11" id="KW-1185">Reference proteome</keyword>
<keyword evidence="3" id="KW-0964">Secreted</keyword>
<evidence type="ECO:0000256" key="4">
    <source>
        <dbReference type="ARBA" id="ARBA00022529"/>
    </source>
</evidence>
<reference evidence="8" key="2">
    <citation type="submission" date="2017-05" db="EMBL/GenBank/DDBJ databases">
        <authorList>
            <person name="Lin X.B."/>
            <person name="Stothard P."/>
            <person name="Tasseva G."/>
            <person name="Walter J."/>
        </authorList>
    </citation>
    <scope>NUCLEOTIDE SEQUENCE</scope>
    <source>
        <strain evidence="8">609u</strain>
    </source>
</reference>
<evidence type="ECO:0000313" key="10">
    <source>
        <dbReference type="Proteomes" id="UP000215828"/>
    </source>
</evidence>
<evidence type="ECO:0000256" key="6">
    <source>
        <dbReference type="ARBA" id="ARBA00023048"/>
    </source>
</evidence>
<evidence type="ECO:0000313" key="11">
    <source>
        <dbReference type="Proteomes" id="UP000216316"/>
    </source>
</evidence>
<dbReference type="EMBL" id="NGNX01000062">
    <property type="protein sequence ID" value="OYR89979.1"/>
    <property type="molecule type" value="Genomic_DNA"/>
</dbReference>
<keyword evidence="4" id="KW-0929">Antimicrobial</keyword>
<evidence type="ECO:0000256" key="7">
    <source>
        <dbReference type="ARBA" id="ARBA00023157"/>
    </source>
</evidence>
<evidence type="ECO:0000256" key="2">
    <source>
        <dbReference type="ARBA" id="ARBA00007999"/>
    </source>
</evidence>
<evidence type="ECO:0000313" key="9">
    <source>
        <dbReference type="EMBL" id="OYR89979.1"/>
    </source>
</evidence>
<dbReference type="RefSeq" id="WP_057718987.1">
    <property type="nucleotide sequence ID" value="NZ_CAOXJC010000009.1"/>
</dbReference>
<dbReference type="GO" id="GO:0042742">
    <property type="term" value="P:defense response to bacterium"/>
    <property type="evidence" value="ECO:0007669"/>
    <property type="project" value="UniProtKB-KW"/>
</dbReference>
<dbReference type="GO" id="GO:0031640">
    <property type="term" value="P:killing of cells of another organism"/>
    <property type="evidence" value="ECO:0007669"/>
    <property type="project" value="UniProtKB-KW"/>
</dbReference>
<keyword evidence="5" id="KW-0044">Antibiotic</keyword>
<accession>A0A256L981</accession>
<keyword evidence="6" id="KW-0078">Bacteriocin</keyword>
<sequence>MKNVKNLKEEDLMMIQGGKGGGKYHYYGNGVSCNSQRCRVDWGRSWYCIANRAAGAYATGGKATIGSC</sequence>
<comment type="subcellular location">
    <subcellularLocation>
        <location evidence="1">Secreted</location>
    </subcellularLocation>
</comment>
<evidence type="ECO:0000256" key="5">
    <source>
        <dbReference type="ARBA" id="ARBA00023022"/>
    </source>
</evidence>
<dbReference type="EMBL" id="NGNV01000055">
    <property type="protein sequence ID" value="OYR87108.1"/>
    <property type="molecule type" value="Genomic_DNA"/>
</dbReference>
<dbReference type="Proteomes" id="UP000215828">
    <property type="component" value="Unassembled WGS sequence"/>
</dbReference>
<dbReference type="Pfam" id="PF01721">
    <property type="entry name" value="Bacteriocin_II"/>
    <property type="match status" value="1"/>
</dbReference>